<keyword evidence="2" id="KW-0472">Membrane</keyword>
<dbReference type="Proteomes" id="UP000077266">
    <property type="component" value="Unassembled WGS sequence"/>
</dbReference>
<organism evidence="4 5">
    <name type="scientific">Exidia glandulosa HHB12029</name>
    <dbReference type="NCBI Taxonomy" id="1314781"/>
    <lineage>
        <taxon>Eukaryota</taxon>
        <taxon>Fungi</taxon>
        <taxon>Dikarya</taxon>
        <taxon>Basidiomycota</taxon>
        <taxon>Agaricomycotina</taxon>
        <taxon>Agaricomycetes</taxon>
        <taxon>Auriculariales</taxon>
        <taxon>Exidiaceae</taxon>
        <taxon>Exidia</taxon>
    </lineage>
</organism>
<name>A0A165NQ64_EXIGL</name>
<dbReference type="EMBL" id="KV425896">
    <property type="protein sequence ID" value="KZW01062.1"/>
    <property type="molecule type" value="Genomic_DNA"/>
</dbReference>
<evidence type="ECO:0000313" key="5">
    <source>
        <dbReference type="Proteomes" id="UP000077266"/>
    </source>
</evidence>
<feature type="transmembrane region" description="Helical" evidence="2">
    <location>
        <begin position="167"/>
        <end position="186"/>
    </location>
</feature>
<feature type="transmembrane region" description="Helical" evidence="2">
    <location>
        <begin position="257"/>
        <end position="275"/>
    </location>
</feature>
<evidence type="ECO:0000259" key="3">
    <source>
        <dbReference type="Pfam" id="PF20153"/>
    </source>
</evidence>
<evidence type="ECO:0000256" key="2">
    <source>
        <dbReference type="SAM" id="Phobius"/>
    </source>
</evidence>
<evidence type="ECO:0000256" key="1">
    <source>
        <dbReference type="SAM" id="MobiDB-lite"/>
    </source>
</evidence>
<keyword evidence="2" id="KW-1133">Transmembrane helix</keyword>
<feature type="domain" description="DUF6535" evidence="3">
    <location>
        <begin position="72"/>
        <end position="252"/>
    </location>
</feature>
<reference evidence="4 5" key="1">
    <citation type="journal article" date="2016" name="Mol. Biol. Evol.">
        <title>Comparative Genomics of Early-Diverging Mushroom-Forming Fungi Provides Insights into the Origins of Lignocellulose Decay Capabilities.</title>
        <authorList>
            <person name="Nagy L.G."/>
            <person name="Riley R."/>
            <person name="Tritt A."/>
            <person name="Adam C."/>
            <person name="Daum C."/>
            <person name="Floudas D."/>
            <person name="Sun H."/>
            <person name="Yadav J.S."/>
            <person name="Pangilinan J."/>
            <person name="Larsson K.H."/>
            <person name="Matsuura K."/>
            <person name="Barry K."/>
            <person name="Labutti K."/>
            <person name="Kuo R."/>
            <person name="Ohm R.A."/>
            <person name="Bhattacharya S.S."/>
            <person name="Shirouzu T."/>
            <person name="Yoshinaga Y."/>
            <person name="Martin F.M."/>
            <person name="Grigoriev I.V."/>
            <person name="Hibbett D.S."/>
        </authorList>
    </citation>
    <scope>NUCLEOTIDE SEQUENCE [LARGE SCALE GENOMIC DNA]</scope>
    <source>
        <strain evidence="4 5">HHB12029</strain>
    </source>
</reference>
<dbReference type="InterPro" id="IPR045338">
    <property type="entry name" value="DUF6535"/>
</dbReference>
<evidence type="ECO:0000313" key="4">
    <source>
        <dbReference type="EMBL" id="KZW01062.1"/>
    </source>
</evidence>
<protein>
    <recommendedName>
        <fullName evidence="3">DUF6535 domain-containing protein</fullName>
    </recommendedName>
</protein>
<dbReference type="Pfam" id="PF20153">
    <property type="entry name" value="DUF6535"/>
    <property type="match status" value="1"/>
</dbReference>
<keyword evidence="5" id="KW-1185">Reference proteome</keyword>
<sequence>MDLRFRESDSGPSRLPETVGRTSPYFDFTLPPPPRLWGRRWAESDRLSPRLPDEQQEERDTRDVLHDHDPVWRVYRDEMAHHDKKTTIAEWTNALDVLLIAAGLFSVVAAIFLASTYANLKPQSTDVTTAVRALIDTINRAGATANLALPALVAGTAPLPLYRAINALWFTSLFISVSVAFTAVLAKQWLDNYTQRVLTDTAPSATWARKRQFFANGLHTWHMSEFIGLVLPLMLHISLGLFLAGIALLTWTLDRVIAYWVITMCALLGTFYFMCDALPLLKPACPTSTPMFTVLRILVSRSTGRRTPDDRERFVDFSPAYRFPMVPPRLPRTPDIALAVHALEQLFLYSTSSPALSHAFQAMSRLPPDSIRYLRVVTAGMTALGSLRRLQPGTQSSEDVIRALGCDVLLGHGSWDRPILGLDIPDSILDVRRKAYYPEGLLLAAAVNHSPDDDDNIFARLVSTTQGAFSLSSVVLQLLRLPGRIPPRSMLYLLLQVDFRSSDLPLEGIARRCTSPDQNHDLVDSDNEFPPSISYLSLILSFVLHLPPWMGNTSNSRPTNQSPSAFDKIIALLIARIIVPIVFTTLSLESMGLFTIREEAIPILDLMARSDSIWSGFPLVRETYGREIGRFMLDMPYLWRGGAHFSVALRNLIDAGFLRGRERSAYQPTYLPAFDDATLRISGTLNTLLEMDRYRRRRPVYVYNSRNLDDIIDTILPVLNSCQPAQFDEAQIASTVASLKLATALATGLVILWRQSPGEPSYSLITSSATFRTEVRRLGFISRSMIDSEIREVGIHFMQHYRRLVTVAPQQWHDDLGESYAELNALLASYGPCQRCWSPEPREVDEAYDFGPERPGSNRWDDVG</sequence>
<gene>
    <name evidence="4" type="ORF">EXIGLDRAFT_830261</name>
</gene>
<dbReference type="OrthoDB" id="3219854at2759"/>
<keyword evidence="2" id="KW-0812">Transmembrane</keyword>
<feature type="region of interest" description="Disordered" evidence="1">
    <location>
        <begin position="1"/>
        <end position="27"/>
    </location>
</feature>
<dbReference type="InParanoid" id="A0A165NQ64"/>
<proteinExistence type="predicted"/>
<dbReference type="AlphaFoldDB" id="A0A165NQ64"/>
<feature type="transmembrane region" description="Helical" evidence="2">
    <location>
        <begin position="94"/>
        <end position="118"/>
    </location>
</feature>
<feature type="transmembrane region" description="Helical" evidence="2">
    <location>
        <begin position="226"/>
        <end position="251"/>
    </location>
</feature>
<accession>A0A165NQ64</accession>